<dbReference type="GO" id="GO:0008202">
    <property type="term" value="P:steroid metabolic process"/>
    <property type="evidence" value="ECO:0007669"/>
    <property type="project" value="TreeGrafter"/>
</dbReference>
<dbReference type="GO" id="GO:0016020">
    <property type="term" value="C:membrane"/>
    <property type="evidence" value="ECO:0007669"/>
    <property type="project" value="TreeGrafter"/>
</dbReference>
<dbReference type="VEuPathDB" id="FungiDB:FVEG_17577"/>
<keyword evidence="3" id="KW-1185">Reference proteome</keyword>
<evidence type="ECO:0000256" key="1">
    <source>
        <dbReference type="ARBA" id="ARBA00023002"/>
    </source>
</evidence>
<dbReference type="GeneID" id="30074453"/>
<dbReference type="InterPro" id="IPR040165">
    <property type="entry name" value="Diminuto-like"/>
</dbReference>
<dbReference type="EMBL" id="CM000587">
    <property type="protein sequence ID" value="EWG55707.1"/>
    <property type="molecule type" value="Genomic_DNA"/>
</dbReference>
<dbReference type="InterPro" id="IPR036318">
    <property type="entry name" value="FAD-bd_PCMH-like_sf"/>
</dbReference>
<accession>W7NGY5</accession>
<dbReference type="PANTHER" id="PTHR10801:SF0">
    <property type="entry name" value="DELTA(24)-STEROL REDUCTASE"/>
    <property type="match status" value="1"/>
</dbReference>
<name>W7NGY5_GIBM7</name>
<evidence type="ECO:0000313" key="2">
    <source>
        <dbReference type="EMBL" id="EWG55707.1"/>
    </source>
</evidence>
<proteinExistence type="predicted"/>
<evidence type="ECO:0000313" key="3">
    <source>
        <dbReference type="Proteomes" id="UP000009096"/>
    </source>
</evidence>
<dbReference type="KEGG" id="fvr:FVEG_17577"/>
<dbReference type="PANTHER" id="PTHR10801">
    <property type="entry name" value="24-DEHYDROCHOLESTEROL REDUCTASE"/>
    <property type="match status" value="1"/>
</dbReference>
<dbReference type="InterPro" id="IPR016169">
    <property type="entry name" value="FAD-bd_PCMH_sub2"/>
</dbReference>
<dbReference type="SUPFAM" id="SSF56176">
    <property type="entry name" value="FAD-binding/transporter-associated domain-like"/>
    <property type="match status" value="1"/>
</dbReference>
<dbReference type="Gene3D" id="3.30.465.10">
    <property type="match status" value="1"/>
</dbReference>
<evidence type="ECO:0008006" key="4">
    <source>
        <dbReference type="Google" id="ProtNLM"/>
    </source>
</evidence>
<dbReference type="STRING" id="334819.W7NGY5"/>
<keyword evidence="1" id="KW-0560">Oxidoreductase</keyword>
<organism evidence="2 3">
    <name type="scientific">Gibberella moniliformis (strain M3125 / FGSC 7600)</name>
    <name type="common">Maize ear and stalk rot fungus</name>
    <name type="synonym">Fusarium verticillioides</name>
    <dbReference type="NCBI Taxonomy" id="334819"/>
    <lineage>
        <taxon>Eukaryota</taxon>
        <taxon>Fungi</taxon>
        <taxon>Dikarya</taxon>
        <taxon>Ascomycota</taxon>
        <taxon>Pezizomycotina</taxon>
        <taxon>Sordariomycetes</taxon>
        <taxon>Hypocreomycetidae</taxon>
        <taxon>Hypocreales</taxon>
        <taxon>Nectriaceae</taxon>
        <taxon>Fusarium</taxon>
        <taxon>Fusarium fujikuroi species complex</taxon>
    </lineage>
</organism>
<dbReference type="RefSeq" id="XP_018761898.1">
    <property type="nucleotide sequence ID" value="XM_018906820.1"/>
</dbReference>
<dbReference type="GO" id="GO:0050660">
    <property type="term" value="F:flavin adenine dinucleotide binding"/>
    <property type="evidence" value="ECO:0007669"/>
    <property type="project" value="InterPro"/>
</dbReference>
<gene>
    <name evidence="2" type="ORF">FVEG_17577</name>
</gene>
<dbReference type="GO" id="GO:0000246">
    <property type="term" value="F:Delta24(24-1) sterol reductase activity"/>
    <property type="evidence" value="ECO:0007669"/>
    <property type="project" value="TreeGrafter"/>
</dbReference>
<dbReference type="AlphaFoldDB" id="W7NGY5"/>
<reference evidence="2 3" key="1">
    <citation type="journal article" date="2010" name="Nature">
        <title>Comparative genomics reveals mobile pathogenicity chromosomes in Fusarium.</title>
        <authorList>
            <person name="Ma L.J."/>
            <person name="van der Does H.C."/>
            <person name="Borkovich K.A."/>
            <person name="Coleman J.J."/>
            <person name="Daboussi M.J."/>
            <person name="Di Pietro A."/>
            <person name="Dufresne M."/>
            <person name="Freitag M."/>
            <person name="Grabherr M."/>
            <person name="Henrissat B."/>
            <person name="Houterman P.M."/>
            <person name="Kang S."/>
            <person name="Shim W.B."/>
            <person name="Woloshuk C."/>
            <person name="Xie X."/>
            <person name="Xu J.R."/>
            <person name="Antoniw J."/>
            <person name="Baker S.E."/>
            <person name="Bluhm B.H."/>
            <person name="Breakspear A."/>
            <person name="Brown D.W."/>
            <person name="Butchko R.A."/>
            <person name="Chapman S."/>
            <person name="Coulson R."/>
            <person name="Coutinho P.M."/>
            <person name="Danchin E.G."/>
            <person name="Diener A."/>
            <person name="Gale L.R."/>
            <person name="Gardiner D.M."/>
            <person name="Goff S."/>
            <person name="Hammond-Kosack K.E."/>
            <person name="Hilburn K."/>
            <person name="Hua-Van A."/>
            <person name="Jonkers W."/>
            <person name="Kazan K."/>
            <person name="Kodira C.D."/>
            <person name="Koehrsen M."/>
            <person name="Kumar L."/>
            <person name="Lee Y.H."/>
            <person name="Li L."/>
            <person name="Manners J.M."/>
            <person name="Miranda-Saavedra D."/>
            <person name="Mukherjee M."/>
            <person name="Park G."/>
            <person name="Park J."/>
            <person name="Park S.Y."/>
            <person name="Proctor R.H."/>
            <person name="Regev A."/>
            <person name="Ruiz-Roldan M.C."/>
            <person name="Sain D."/>
            <person name="Sakthikumar S."/>
            <person name="Sykes S."/>
            <person name="Schwartz D.C."/>
            <person name="Turgeon B.G."/>
            <person name="Wapinski I."/>
            <person name="Yoder O."/>
            <person name="Young S."/>
            <person name="Zeng Q."/>
            <person name="Zhou S."/>
            <person name="Galagan J."/>
            <person name="Cuomo C.A."/>
            <person name="Kistler H.C."/>
            <person name="Rep M."/>
        </authorList>
    </citation>
    <scope>NUCLEOTIDE SEQUENCE [LARGE SCALE GENOMIC DNA]</scope>
    <source>
        <strain evidence="3">M3125 / FGSC 7600</strain>
    </source>
</reference>
<dbReference type="EMBL" id="DS022265">
    <property type="protein sequence ID" value="EWG55707.1"/>
    <property type="molecule type" value="Genomic_DNA"/>
</dbReference>
<sequence length="147" mass="15991">MEFPGITAEGGFAGTSGVSSSFRHGFFNETVDFVEMILGNGDIIRASREEHEDLFYGAAGATGTLGLTTLIQVRLIEAKQFVKTTYRRVNSVSTAISTMKQCYDKVDVDYVDGILYLKDHAVAITGELTNAKPDDRPVRTFSNAGDP</sequence>
<protein>
    <recommendedName>
        <fullName evidence="4">FAD-binding PCMH-type domain-containing protein</fullName>
    </recommendedName>
</protein>
<dbReference type="GO" id="GO:0005737">
    <property type="term" value="C:cytoplasm"/>
    <property type="evidence" value="ECO:0007669"/>
    <property type="project" value="TreeGrafter"/>
</dbReference>
<dbReference type="Proteomes" id="UP000009096">
    <property type="component" value="Chromosome 10"/>
</dbReference>